<feature type="domain" description="Bacterial sugar transferase" evidence="3">
    <location>
        <begin position="55"/>
        <end position="233"/>
    </location>
</feature>
<dbReference type="EC" id="2.7.8.-" evidence="4"/>
<sequence>MNNQMNIQQYYPFLNEKLVMQYWRSSSVSSKQYVYHKKAKNIKRNVGIPMPLQQLIALGLILLSLPLLLMVALFIYIENPGKVLFCQTRIGENGRHFKFYKFRSMRIFAPKVDENLSHRDGICKKYINDPRVTVVGKFIRKYSIDELPQLYNVLIGDMSLVGPRPALASESYQYNQHQFKRLNCKPGMTGLWQISGRADTSFTQQISLDLQYIRQQSFLFDLKILLGTIPAVISAKGAY</sequence>
<evidence type="ECO:0000313" key="4">
    <source>
        <dbReference type="EMBL" id="WNC70191.1"/>
    </source>
</evidence>
<reference evidence="5" key="1">
    <citation type="submission" date="2023-09" db="EMBL/GenBank/DDBJ databases">
        <authorList>
            <person name="Li S."/>
            <person name="Li X."/>
            <person name="Zhang C."/>
            <person name="Zhao Z."/>
        </authorList>
    </citation>
    <scope>NUCLEOTIDE SEQUENCE [LARGE SCALE GENOMIC DNA]</scope>
    <source>
        <strain evidence="5">SQ345</strain>
    </source>
</reference>
<keyword evidence="2" id="KW-0472">Membrane</keyword>
<dbReference type="PANTHER" id="PTHR30576">
    <property type="entry name" value="COLANIC BIOSYNTHESIS UDP-GLUCOSE LIPID CARRIER TRANSFERASE"/>
    <property type="match status" value="1"/>
</dbReference>
<evidence type="ECO:0000259" key="3">
    <source>
        <dbReference type="Pfam" id="PF02397"/>
    </source>
</evidence>
<evidence type="ECO:0000256" key="1">
    <source>
        <dbReference type="ARBA" id="ARBA00006464"/>
    </source>
</evidence>
<dbReference type="RefSeq" id="WP_348389332.1">
    <property type="nucleotide sequence ID" value="NZ_CP134146.1"/>
</dbReference>
<comment type="similarity">
    <text evidence="1">Belongs to the bacterial sugar transferase family.</text>
</comment>
<gene>
    <name evidence="4" type="ORF">RI845_08630</name>
</gene>
<dbReference type="InterPro" id="IPR003362">
    <property type="entry name" value="Bact_transf"/>
</dbReference>
<accession>A0ABY9TP61</accession>
<dbReference type="PANTHER" id="PTHR30576:SF10">
    <property type="entry name" value="SLL5057 PROTEIN"/>
    <property type="match status" value="1"/>
</dbReference>
<dbReference type="Pfam" id="PF02397">
    <property type="entry name" value="Bac_transf"/>
    <property type="match status" value="1"/>
</dbReference>
<evidence type="ECO:0000313" key="5">
    <source>
        <dbReference type="Proteomes" id="UP001248581"/>
    </source>
</evidence>
<evidence type="ECO:0000256" key="2">
    <source>
        <dbReference type="SAM" id="Phobius"/>
    </source>
</evidence>
<dbReference type="Proteomes" id="UP001248581">
    <property type="component" value="Chromosome"/>
</dbReference>
<dbReference type="EMBL" id="CP134146">
    <property type="protein sequence ID" value="WNC70191.1"/>
    <property type="molecule type" value="Genomic_DNA"/>
</dbReference>
<name>A0ABY9TP61_9GAMM</name>
<dbReference type="GO" id="GO:0016740">
    <property type="term" value="F:transferase activity"/>
    <property type="evidence" value="ECO:0007669"/>
    <property type="project" value="UniProtKB-KW"/>
</dbReference>
<protein>
    <submittedName>
        <fullName evidence="4">Sugar transferase</fullName>
        <ecNumber evidence="4">2.7.8.-</ecNumber>
    </submittedName>
</protein>
<keyword evidence="2" id="KW-0812">Transmembrane</keyword>
<keyword evidence="4" id="KW-0808">Transferase</keyword>
<proteinExistence type="inferred from homology"/>
<organism evidence="4 5">
    <name type="scientific">Thalassotalea nanhaiensis</name>
    <dbReference type="NCBI Taxonomy" id="3065648"/>
    <lineage>
        <taxon>Bacteria</taxon>
        <taxon>Pseudomonadati</taxon>
        <taxon>Pseudomonadota</taxon>
        <taxon>Gammaproteobacteria</taxon>
        <taxon>Alteromonadales</taxon>
        <taxon>Colwelliaceae</taxon>
        <taxon>Thalassotalea</taxon>
    </lineage>
</organism>
<feature type="transmembrane region" description="Helical" evidence="2">
    <location>
        <begin position="55"/>
        <end position="77"/>
    </location>
</feature>
<keyword evidence="5" id="KW-1185">Reference proteome</keyword>
<keyword evidence="2" id="KW-1133">Transmembrane helix</keyword>